<proteinExistence type="inferred from homology"/>
<evidence type="ECO:0000256" key="7">
    <source>
        <dbReference type="ARBA" id="ARBA00022837"/>
    </source>
</evidence>
<dbReference type="SMART" id="SM00656">
    <property type="entry name" value="Amb_all"/>
    <property type="match status" value="1"/>
</dbReference>
<reference evidence="14 15" key="1">
    <citation type="journal article" date="2020" name="BMC Genomics">
        <title>Intraspecific diversification of the crop wild relative Brassica cretica Lam. using demographic model selection.</title>
        <authorList>
            <person name="Kioukis A."/>
            <person name="Michalopoulou V.A."/>
            <person name="Briers L."/>
            <person name="Pirintsos S."/>
            <person name="Studholme D.J."/>
            <person name="Pavlidis P."/>
            <person name="Sarris P.F."/>
        </authorList>
    </citation>
    <scope>NUCLEOTIDE SEQUENCE [LARGE SCALE GENOMIC DNA]</scope>
    <source>
        <strain evidence="15">cv. PFS-1207/04</strain>
    </source>
</reference>
<dbReference type="Pfam" id="PF00544">
    <property type="entry name" value="Pectate_lyase_4"/>
    <property type="match status" value="1"/>
</dbReference>
<dbReference type="InterPro" id="IPR018082">
    <property type="entry name" value="AmbAllergen"/>
</dbReference>
<dbReference type="Pfam" id="PF00076">
    <property type="entry name" value="RRM_1"/>
    <property type="match status" value="2"/>
</dbReference>
<dbReference type="InterPro" id="IPR002022">
    <property type="entry name" value="Pec_lyase"/>
</dbReference>
<feature type="region of interest" description="Disordered" evidence="12">
    <location>
        <begin position="421"/>
        <end position="454"/>
    </location>
</feature>
<dbReference type="InterPro" id="IPR045032">
    <property type="entry name" value="PEL"/>
</dbReference>
<sequence length="636" mass="70051">MQTTKLFISIVSFLLYAHLILSSPVPDPEAVVEEVHKSINASVAGRRKLGYLSCTTGNPIDDCWRCDPHWETNRQRLADCAIGFGKNAIGGRDGRIYVVTDSGNDDPVTPKPGTLRHAVVQDEPLWIIFQRDMTIQLKEELIMNSFKTIDGRGASVHIAGGPCITIQYVTNIIIHGIHIHDCKPGGNAMVRSSPRHYGWRTISDGDGVSIFGGSHVWVDHCSLSNCEDGLIDAIMGSTAITLSNNYMMHHDKVMLLGHSDTYTRDKNMQITIAFNHFGEGLVQRMPRCRHGYFHVVNNDYTHWEMYAIGGSADPTINSQGNRFLAPDIRFSKEVTKHEDAPESEWKSWNWRSSGDLLLNGAFFTPSGGATSSSYAKASSLGARPSSLVGPLTVGSGALNCPKTNLKKSPFVSFVAQNSDWEGEEGGDASASVAVEENDSEGEGDVSEGGDFPEPPEEAKLFVGNLAYDVDSQALAMLFEQAGTVEIAEVIYDRETDQSRGFGFVTMSSVEEAETAVEKFNRYDLNGRLLTVNKAAPRGSRPERQPRVYEPAFRVYVGNLPWDVDNGRLEQVFSEHGKVVEARVVYDRETGRSRGFGFVTMSNETELNDAIAALDGQNMEGRAIRVNVAEERPRRGF</sequence>
<comment type="catalytic activity">
    <reaction evidence="1 11">
        <text>Eliminative cleavage of (1-&gt;4)-alpha-D-galacturonan to give oligosaccharides with 4-deoxy-alpha-D-galact-4-enuronosyl groups at their non-reducing ends.</text>
        <dbReference type="EC" id="4.2.2.2"/>
    </reaction>
</comment>
<dbReference type="CDD" id="cd21608">
    <property type="entry name" value="RRM2_NsCP33_like"/>
    <property type="match status" value="1"/>
</dbReference>
<dbReference type="PANTHER" id="PTHR31683">
    <property type="entry name" value="PECTATE LYASE 18-RELATED"/>
    <property type="match status" value="1"/>
</dbReference>
<dbReference type="InterPro" id="IPR048289">
    <property type="entry name" value="RRM2_NsCP33-like"/>
</dbReference>
<dbReference type="SUPFAM" id="SSF51126">
    <property type="entry name" value="Pectin lyase-like"/>
    <property type="match status" value="1"/>
</dbReference>
<evidence type="ECO:0000256" key="12">
    <source>
        <dbReference type="SAM" id="MobiDB-lite"/>
    </source>
</evidence>
<accession>A0ABQ7AAQ7</accession>
<evidence type="ECO:0000313" key="15">
    <source>
        <dbReference type="Proteomes" id="UP000266723"/>
    </source>
</evidence>
<keyword evidence="6 11" id="KW-0732">Signal</keyword>
<keyword evidence="7 11" id="KW-0106">Calcium</keyword>
<dbReference type="CDD" id="cd21609">
    <property type="entry name" value="RRM1_PSRP2_like"/>
    <property type="match status" value="1"/>
</dbReference>
<comment type="cofactor">
    <cofactor evidence="11">
        <name>Ca(2+)</name>
        <dbReference type="ChEBI" id="CHEBI:29108"/>
    </cofactor>
    <text evidence="11">Binds 1 Ca(2+) ion. Required for its activity.</text>
</comment>
<feature type="signal peptide" evidence="11">
    <location>
        <begin position="1"/>
        <end position="22"/>
    </location>
</feature>
<dbReference type="InterPro" id="IPR011050">
    <property type="entry name" value="Pectin_lyase_fold/virulence"/>
</dbReference>
<evidence type="ECO:0000256" key="10">
    <source>
        <dbReference type="PROSITE-ProRule" id="PRU00176"/>
    </source>
</evidence>
<feature type="compositionally biased region" description="Acidic residues" evidence="12">
    <location>
        <begin position="435"/>
        <end position="447"/>
    </location>
</feature>
<keyword evidence="8 10" id="KW-0694">RNA-binding</keyword>
<protein>
    <recommendedName>
        <fullName evidence="4 11">Pectate lyase</fullName>
        <ecNumber evidence="4 11">4.2.2.2</ecNumber>
    </recommendedName>
</protein>
<comment type="caution">
    <text evidence="14">The sequence shown here is derived from an EMBL/GenBank/DDBJ whole genome shotgun (WGS) entry which is preliminary data.</text>
</comment>
<feature type="chain" id="PRO_5044955838" description="Pectate lyase" evidence="11">
    <location>
        <begin position="23"/>
        <end position="636"/>
    </location>
</feature>
<dbReference type="PANTHER" id="PTHR31683:SF187">
    <property type="entry name" value="PECTATE LYASE 18-RELATED"/>
    <property type="match status" value="1"/>
</dbReference>
<dbReference type="InterPro" id="IPR012334">
    <property type="entry name" value="Pectin_lyas_fold"/>
</dbReference>
<dbReference type="EMBL" id="QGKV02002055">
    <property type="protein sequence ID" value="KAF3494765.1"/>
    <property type="molecule type" value="Genomic_DNA"/>
</dbReference>
<gene>
    <name evidence="14" type="ORF">DY000_02054256</name>
</gene>
<dbReference type="SUPFAM" id="SSF54928">
    <property type="entry name" value="RNA-binding domain, RBD"/>
    <property type="match status" value="2"/>
</dbReference>
<evidence type="ECO:0000256" key="2">
    <source>
        <dbReference type="ARBA" id="ARBA00005220"/>
    </source>
</evidence>
<dbReference type="InterPro" id="IPR012677">
    <property type="entry name" value="Nucleotide-bd_a/b_plait_sf"/>
</dbReference>
<dbReference type="PRINTS" id="PR00807">
    <property type="entry name" value="AMBALLERGEN"/>
</dbReference>
<keyword evidence="15" id="KW-1185">Reference proteome</keyword>
<evidence type="ECO:0000259" key="13">
    <source>
        <dbReference type="PROSITE" id="PS50102"/>
    </source>
</evidence>
<dbReference type="SMART" id="SM00360">
    <property type="entry name" value="RRM"/>
    <property type="match status" value="2"/>
</dbReference>
<dbReference type="Gene3D" id="3.30.70.330">
    <property type="match status" value="2"/>
</dbReference>
<evidence type="ECO:0000256" key="9">
    <source>
        <dbReference type="ARBA" id="ARBA00023239"/>
    </source>
</evidence>
<feature type="domain" description="RRM" evidence="13">
    <location>
        <begin position="458"/>
        <end position="536"/>
    </location>
</feature>
<evidence type="ECO:0000256" key="3">
    <source>
        <dbReference type="ARBA" id="ARBA00010980"/>
    </source>
</evidence>
<evidence type="ECO:0000256" key="1">
    <source>
        <dbReference type="ARBA" id="ARBA00000695"/>
    </source>
</evidence>
<dbReference type="InterPro" id="IPR035979">
    <property type="entry name" value="RBD_domain_sf"/>
</dbReference>
<dbReference type="Proteomes" id="UP000266723">
    <property type="component" value="Unassembled WGS sequence"/>
</dbReference>
<organism evidence="14 15">
    <name type="scientific">Brassica cretica</name>
    <name type="common">Mustard</name>
    <dbReference type="NCBI Taxonomy" id="69181"/>
    <lineage>
        <taxon>Eukaryota</taxon>
        <taxon>Viridiplantae</taxon>
        <taxon>Streptophyta</taxon>
        <taxon>Embryophyta</taxon>
        <taxon>Tracheophyta</taxon>
        <taxon>Spermatophyta</taxon>
        <taxon>Magnoliopsida</taxon>
        <taxon>eudicotyledons</taxon>
        <taxon>Gunneridae</taxon>
        <taxon>Pentapetalae</taxon>
        <taxon>rosids</taxon>
        <taxon>malvids</taxon>
        <taxon>Brassicales</taxon>
        <taxon>Brassicaceae</taxon>
        <taxon>Brassiceae</taxon>
        <taxon>Brassica</taxon>
    </lineage>
</organism>
<dbReference type="PROSITE" id="PS50102">
    <property type="entry name" value="RRM"/>
    <property type="match status" value="2"/>
</dbReference>
<feature type="domain" description="RRM" evidence="13">
    <location>
        <begin position="552"/>
        <end position="630"/>
    </location>
</feature>
<evidence type="ECO:0000256" key="4">
    <source>
        <dbReference type="ARBA" id="ARBA00012272"/>
    </source>
</evidence>
<evidence type="ECO:0000256" key="11">
    <source>
        <dbReference type="RuleBase" id="RU361123"/>
    </source>
</evidence>
<comment type="pathway">
    <text evidence="2 11">Glycan metabolism; pectin degradation; 2-dehydro-3-deoxy-D-gluconate from pectin: step 2/5.</text>
</comment>
<name>A0ABQ7AAQ7_BRACR</name>
<evidence type="ECO:0000256" key="6">
    <source>
        <dbReference type="ARBA" id="ARBA00022729"/>
    </source>
</evidence>
<dbReference type="InterPro" id="IPR000504">
    <property type="entry name" value="RRM_dom"/>
</dbReference>
<dbReference type="Gene3D" id="2.160.20.10">
    <property type="entry name" value="Single-stranded right-handed beta-helix, Pectin lyase-like"/>
    <property type="match status" value="1"/>
</dbReference>
<evidence type="ECO:0000313" key="14">
    <source>
        <dbReference type="EMBL" id="KAF3494765.1"/>
    </source>
</evidence>
<keyword evidence="5 11" id="KW-0479">Metal-binding</keyword>
<evidence type="ECO:0000256" key="5">
    <source>
        <dbReference type="ARBA" id="ARBA00022723"/>
    </source>
</evidence>
<comment type="similarity">
    <text evidence="3 11">Belongs to the polysaccharide lyase 1 family.</text>
</comment>
<dbReference type="EC" id="4.2.2.2" evidence="4 11"/>
<evidence type="ECO:0000256" key="8">
    <source>
        <dbReference type="ARBA" id="ARBA00022884"/>
    </source>
</evidence>
<keyword evidence="9 11" id="KW-0456">Lyase</keyword>